<proteinExistence type="evidence at protein level"/>
<organism evidence="8 9">
    <name type="scientific">Cyanophage S-TIM5</name>
    <dbReference type="NCBI Taxonomy" id="1137745"/>
    <lineage>
        <taxon>Viruses</taxon>
        <taxon>Duplodnaviria</taxon>
        <taxon>Heunggongvirae</taxon>
        <taxon>Uroviricota</taxon>
        <taxon>Caudoviricetes</taxon>
        <taxon>Aurunvirus</taxon>
        <taxon>Aurunvirus STIM5</taxon>
    </lineage>
</organism>
<name>H6WFU3_9CAUD</name>
<feature type="binding site" evidence="11">
    <location>
        <position position="75"/>
    </location>
    <ligand>
        <name>dTTP</name>
        <dbReference type="ChEBI" id="CHEBI:37568"/>
    </ligand>
</feature>
<keyword evidence="9" id="KW-1185">Reference proteome</keyword>
<dbReference type="PROSITE" id="PS00903">
    <property type="entry name" value="CYT_DCMP_DEAMINASES_1"/>
    <property type="match status" value="1"/>
</dbReference>
<dbReference type="InterPro" id="IPR016473">
    <property type="entry name" value="dCMP_deaminase"/>
</dbReference>
<dbReference type="Pfam" id="PF00383">
    <property type="entry name" value="dCMP_cyt_deam_1"/>
    <property type="match status" value="1"/>
</dbReference>
<dbReference type="KEGG" id="vg:14013831"/>
<keyword evidence="10 11" id="KW-0002">3D-structure</keyword>
<dbReference type="OrthoDB" id="10605at10239"/>
<feature type="binding site" evidence="10 11">
    <location>
        <position position="95"/>
    </location>
    <ligand>
        <name>Zn(2+)</name>
        <dbReference type="ChEBI" id="CHEBI:29105"/>
    </ligand>
</feature>
<feature type="binding site" evidence="10 11">
    <location>
        <position position="98"/>
    </location>
    <ligand>
        <name>Zn(2+)</name>
        <dbReference type="ChEBI" id="CHEBI:29105"/>
    </ligand>
</feature>
<accession>H6WFU3</accession>
<feature type="domain" description="CMP/dCMP-type deaminase" evidence="7">
    <location>
        <begin position="4"/>
        <end position="125"/>
    </location>
</feature>
<evidence type="ECO:0000256" key="3">
    <source>
        <dbReference type="ARBA" id="ARBA00022801"/>
    </source>
</evidence>
<dbReference type="GeneID" id="14013831"/>
<feature type="binding site" evidence="10">
    <location>
        <position position="75"/>
    </location>
    <ligand>
        <name>dCMP</name>
        <dbReference type="ChEBI" id="CHEBI:57566"/>
    </ligand>
</feature>
<feature type="binding site" evidence="6">
    <location>
        <position position="98"/>
    </location>
    <ligand>
        <name>Zn(2+)</name>
        <dbReference type="ChEBI" id="CHEBI:29105"/>
        <note>catalytic</note>
    </ligand>
</feature>
<feature type="binding site" evidence="10">
    <location>
        <position position="40"/>
    </location>
    <ligand>
        <name>dCMP</name>
        <dbReference type="ChEBI" id="CHEBI:57566"/>
    </ligand>
</feature>
<keyword evidence="2 6" id="KW-0479">Metal-binding</keyword>
<dbReference type="PDBsum" id="4P9C"/>
<dbReference type="InterPro" id="IPR016192">
    <property type="entry name" value="APOBEC/CMP_deaminase_Zn-bd"/>
</dbReference>
<evidence type="ECO:0000256" key="1">
    <source>
        <dbReference type="ARBA" id="ARBA00006576"/>
    </source>
</evidence>
<feature type="binding site" evidence="11">
    <location>
        <position position="117"/>
    </location>
    <ligand>
        <name>dTMP</name>
        <dbReference type="ChEBI" id="CHEBI:63528"/>
    </ligand>
</feature>
<dbReference type="Gene3D" id="3.40.140.10">
    <property type="entry name" value="Cytidine Deaminase, domain 2"/>
    <property type="match status" value="1"/>
</dbReference>
<evidence type="ECO:0000259" key="7">
    <source>
        <dbReference type="PROSITE" id="PS51747"/>
    </source>
</evidence>
<feature type="binding site" evidence="11">
    <location>
        <position position="43"/>
    </location>
    <ligand>
        <name>dTMP</name>
        <dbReference type="ChEBI" id="CHEBI:63528"/>
    </ligand>
</feature>
<dbReference type="SMR" id="H6WFU3"/>
<feature type="binding site" evidence="11">
    <location>
        <position position="71"/>
    </location>
    <ligand>
        <name>dTTP</name>
        <dbReference type="ChEBI" id="CHEBI:37568"/>
    </ligand>
</feature>
<keyword evidence="3" id="KW-0378">Hydrolase</keyword>
<dbReference type="EvolutionaryTrace" id="H6WFU3"/>
<evidence type="ECO:0000256" key="4">
    <source>
        <dbReference type="ARBA" id="ARBA00022833"/>
    </source>
</evidence>
<feature type="binding site" evidence="11">
    <location>
        <position position="69"/>
    </location>
    <ligand>
        <name>dTMP</name>
        <dbReference type="ChEBI" id="CHEBI:63528"/>
    </ligand>
</feature>
<dbReference type="EMBL" id="JQ245707">
    <property type="protein sequence ID" value="AEZ65668.1"/>
    <property type="molecule type" value="Genomic_DNA"/>
</dbReference>
<feature type="binding site" evidence="10">
    <location>
        <position position="42"/>
    </location>
    <ligand>
        <name>dCMP</name>
        <dbReference type="ChEBI" id="CHEBI:57566"/>
    </ligand>
</feature>
<feature type="binding site" evidence="10">
    <location>
        <position position="45"/>
    </location>
    <ligand>
        <name>dCMP</name>
        <dbReference type="ChEBI" id="CHEBI:57566"/>
    </ligand>
</feature>
<feature type="disulfide bond" evidence="10 11">
    <location>
        <begin position="22"/>
        <end position="54"/>
    </location>
</feature>
<feature type="binding site" evidence="11">
    <location>
        <position position="45"/>
    </location>
    <ligand>
        <name>dTTP</name>
        <dbReference type="ChEBI" id="CHEBI:37568"/>
    </ligand>
</feature>
<dbReference type="PDB" id="4P9C">
    <property type="method" value="X-ray"/>
    <property type="resolution" value="2.60 A"/>
    <property type="chains" value="A/B/C/D/E/F/G/H/I/J/K/L=1-135"/>
</dbReference>
<feature type="binding site" evidence="10 11">
    <location>
        <position position="67"/>
    </location>
    <ligand>
        <name>Zn(2+)</name>
        <dbReference type="ChEBI" id="CHEBI:29105"/>
    </ligand>
</feature>
<feature type="binding site" evidence="10">
    <location>
        <position position="71"/>
    </location>
    <ligand>
        <name>dCMP</name>
        <dbReference type="ChEBI" id="CHEBI:57566"/>
    </ligand>
</feature>
<evidence type="ECO:0000256" key="2">
    <source>
        <dbReference type="ARBA" id="ARBA00022723"/>
    </source>
</evidence>
<feature type="binding site" evidence="11">
    <location>
        <position position="104"/>
    </location>
    <ligand>
        <name>dTTP</name>
        <dbReference type="ChEBI" id="CHEBI:37568"/>
    </ligand>
</feature>
<feature type="binding site" evidence="11">
    <location>
        <position position="40"/>
    </location>
    <ligand>
        <name>dTTP</name>
        <dbReference type="ChEBI" id="CHEBI:37568"/>
    </ligand>
</feature>
<dbReference type="PDB" id="4P9E">
    <property type="method" value="X-ray"/>
    <property type="resolution" value="2.60 A"/>
    <property type="chains" value="A=1-135"/>
</dbReference>
<feature type="binding site" evidence="10">
    <location>
        <position position="104"/>
    </location>
    <ligand>
        <name>dCMP</name>
        <dbReference type="ChEBI" id="CHEBI:57566"/>
    </ligand>
</feature>
<feature type="binding site" evidence="11">
    <location>
        <position position="24"/>
    </location>
    <ligand>
        <name>dTMP</name>
        <dbReference type="ChEBI" id="CHEBI:63528"/>
    </ligand>
</feature>
<feature type="binding site" evidence="6">
    <location>
        <position position="95"/>
    </location>
    <ligand>
        <name>Zn(2+)</name>
        <dbReference type="ChEBI" id="CHEBI:29105"/>
        <note>catalytic</note>
    </ligand>
</feature>
<feature type="binding site" evidence="11">
    <location>
        <position position="61"/>
    </location>
    <ligand>
        <name>dTMP</name>
        <dbReference type="ChEBI" id="CHEBI:63528"/>
    </ligand>
</feature>
<feature type="binding site" evidence="11">
    <location>
        <position position="42"/>
    </location>
    <ligand>
        <name>dTTP</name>
        <dbReference type="ChEBI" id="CHEBI:37568"/>
    </ligand>
</feature>
<evidence type="ECO:0000256" key="6">
    <source>
        <dbReference type="PIRSR" id="PIRSR006019-2"/>
    </source>
</evidence>
<dbReference type="SUPFAM" id="SSF53927">
    <property type="entry name" value="Cytidine deaminase-like"/>
    <property type="match status" value="1"/>
</dbReference>
<comment type="cofactor">
    <cofactor evidence="6">
        <name>Zn(2+)</name>
        <dbReference type="ChEBI" id="CHEBI:29105"/>
    </cofactor>
</comment>
<dbReference type="GO" id="GO:0008270">
    <property type="term" value="F:zinc ion binding"/>
    <property type="evidence" value="ECO:0007669"/>
    <property type="project" value="InterPro"/>
</dbReference>
<evidence type="ECO:0000313" key="8">
    <source>
        <dbReference type="EMBL" id="AEZ65668.1"/>
    </source>
</evidence>
<dbReference type="GO" id="GO:0004132">
    <property type="term" value="F:dCMP deaminase activity"/>
    <property type="evidence" value="ECO:0007669"/>
    <property type="project" value="InterPro"/>
</dbReference>
<keyword evidence="4 6" id="KW-0862">Zinc</keyword>
<dbReference type="PANTHER" id="PTHR11086:SF18">
    <property type="entry name" value="DEOXYCYTIDYLATE DEAMINASE"/>
    <property type="match status" value="1"/>
</dbReference>
<feature type="binding site" evidence="10 11">
    <location>
        <position position="69"/>
    </location>
    <ligand>
        <name>Zn(2+)</name>
        <dbReference type="ChEBI" id="CHEBI:29105"/>
    </ligand>
</feature>
<feature type="binding site" evidence="6">
    <location>
        <position position="67"/>
    </location>
    <ligand>
        <name>Zn(2+)</name>
        <dbReference type="ChEBI" id="CHEBI:29105"/>
        <note>catalytic</note>
    </ligand>
</feature>
<dbReference type="PIRSF" id="PIRSF006019">
    <property type="entry name" value="dCMP_deaminase"/>
    <property type="match status" value="1"/>
</dbReference>
<feature type="active site" description="Proton donor" evidence="5">
    <location>
        <position position="69"/>
    </location>
</feature>
<dbReference type="InterPro" id="IPR016193">
    <property type="entry name" value="Cytidine_deaminase-like"/>
</dbReference>
<reference evidence="10 11" key="2">
    <citation type="journal article" date="2015" name="J. Biol. Chem.">
        <title>The first crystal structure of a dTTP-bound deoxycytidylate deaminase validates and details the allosteric-inhibitor binding site.</title>
        <authorList>
            <person name="Marx A."/>
            <person name="Alian A."/>
        </authorList>
    </citation>
    <scope>X-RAY CRYSTALLOGRAPHY (2.60 ANGSTROMS) IN COMPLEX WITH MG(2+); ZN(2+); DCMP; DTMP AND DTTP</scope>
    <scope>DISULFIDE BONDS</scope>
</reference>
<feature type="binding site" evidence="11">
    <location>
        <position position="22"/>
    </location>
    <ligand>
        <name>dTMP</name>
        <dbReference type="ChEBI" id="CHEBI:63528"/>
    </ligand>
</feature>
<feature type="binding site" evidence="11">
    <location>
        <position position="52"/>
    </location>
    <ligand>
        <name>dTTP</name>
        <dbReference type="ChEBI" id="CHEBI:37568"/>
    </ligand>
</feature>
<reference evidence="8 9" key="1">
    <citation type="journal article" date="2012" name="Proc. Natl. Acad. Sci. U.S.A.">
        <title>A novel lineage of myoviruses infecting cyanobacteria is widespread in the oceans.</title>
        <authorList>
            <person name="Sabehi G."/>
            <person name="Shaulov L."/>
            <person name="Silver D.H."/>
            <person name="Yanai I."/>
            <person name="Harel A."/>
            <person name="Lindell D."/>
        </authorList>
    </citation>
    <scope>NUCLEOTIDE SEQUENCE [LARGE SCALE GENOMIC DNA]</scope>
</reference>
<dbReference type="GO" id="GO:0000166">
    <property type="term" value="F:nucleotide binding"/>
    <property type="evidence" value="ECO:0007669"/>
    <property type="project" value="UniProtKB-KW"/>
</dbReference>
<dbReference type="PROSITE" id="PS51747">
    <property type="entry name" value="CYT_DCMP_DEAMINASES_2"/>
    <property type="match status" value="1"/>
</dbReference>
<dbReference type="GO" id="GO:0006220">
    <property type="term" value="P:pyrimidine nucleotide metabolic process"/>
    <property type="evidence" value="ECO:0007669"/>
    <property type="project" value="InterPro"/>
</dbReference>
<dbReference type="InterPro" id="IPR015517">
    <property type="entry name" value="dCMP_deaminase-rel"/>
</dbReference>
<dbReference type="Proteomes" id="UP000007178">
    <property type="component" value="Segment"/>
</dbReference>
<dbReference type="PDBsum" id="4P9D"/>
<feature type="binding site" evidence="11">
    <location>
        <position position="68"/>
    </location>
    <ligand>
        <name>dTMP</name>
        <dbReference type="ChEBI" id="CHEBI:63528"/>
    </ligand>
</feature>
<feature type="binding site" evidence="11">
    <location>
        <position position="116"/>
    </location>
    <ligand>
        <name>dTMP</name>
        <dbReference type="ChEBI" id="CHEBI:63528"/>
    </ligand>
</feature>
<sequence>MKPEIKEAYMKTAELFSQVSNCKRMKVGAIVVKNGSILAHGWNGTPSGFHTNCCELEDGSTNPFVLHAEQNALVKMAKSSESIDGSELFCTHSPCPDCSKMIAQAGVKKVYYRNEYRITDGIDVLQQLGVEVEKM</sequence>
<feature type="binding site" evidence="11">
    <location>
        <position position="95"/>
    </location>
    <ligand>
        <name>dTMP</name>
        <dbReference type="ChEBI" id="CHEBI:63528"/>
    </ligand>
</feature>
<feature type="binding site" evidence="10">
    <location>
        <position position="44"/>
    </location>
    <ligand>
        <name>dCMP</name>
        <dbReference type="ChEBI" id="CHEBI:57566"/>
    </ligand>
</feature>
<dbReference type="InterPro" id="IPR002125">
    <property type="entry name" value="CMP_dCMP_dom"/>
</dbReference>
<feature type="binding site" evidence="10">
    <location>
        <position position="47"/>
    </location>
    <ligand>
        <name>dCMP</name>
        <dbReference type="ChEBI" id="CHEBI:57566"/>
    </ligand>
</feature>
<dbReference type="BRENDA" id="3.5.4.12">
    <property type="organism ID" value="14271"/>
</dbReference>
<feature type="binding site" evidence="11">
    <location>
        <position position="48"/>
    </location>
    <ligand>
        <name>dTTP</name>
        <dbReference type="ChEBI" id="CHEBI:37568"/>
    </ligand>
</feature>
<evidence type="ECO:0007829" key="10">
    <source>
        <dbReference type="PDB" id="4P9C"/>
    </source>
</evidence>
<dbReference type="RefSeq" id="YP_007006081.1">
    <property type="nucleotide sequence ID" value="NC_019516.2"/>
</dbReference>
<protein>
    <submittedName>
        <fullName evidence="8">Deaminase</fullName>
    </submittedName>
</protein>
<dbReference type="PDB" id="4P9D">
    <property type="method" value="X-ray"/>
    <property type="resolution" value="2.90 A"/>
    <property type="chains" value="A/B/C/D/E/F=1-135"/>
</dbReference>
<feature type="binding site" evidence="11">
    <location>
        <position position="52"/>
    </location>
    <ligand>
        <name>Mg(2+)</name>
        <dbReference type="ChEBI" id="CHEBI:18420"/>
    </ligand>
</feature>
<keyword evidence="11" id="KW-0547">Nucleotide-binding</keyword>
<evidence type="ECO:0007829" key="11">
    <source>
        <dbReference type="PDB" id="4P9D"/>
    </source>
</evidence>
<dbReference type="PDBsum" id="4P9E"/>
<evidence type="ECO:0000256" key="5">
    <source>
        <dbReference type="PIRSR" id="PIRSR006019-1"/>
    </source>
</evidence>
<comment type="similarity">
    <text evidence="1">Belongs to the cytidine and deoxycytidylate deaminase family.</text>
</comment>
<feature type="binding site" evidence="11">
    <location>
        <position position="44"/>
    </location>
    <ligand>
        <name>dTTP</name>
        <dbReference type="ChEBI" id="CHEBI:37568"/>
    </ligand>
</feature>
<evidence type="ECO:0000313" key="9">
    <source>
        <dbReference type="Proteomes" id="UP000007178"/>
    </source>
</evidence>
<dbReference type="PANTHER" id="PTHR11086">
    <property type="entry name" value="DEOXYCYTIDYLATE DEAMINASE-RELATED"/>
    <property type="match status" value="1"/>
</dbReference>
<feature type="binding site" evidence="11">
    <location>
        <position position="2"/>
    </location>
    <ligand>
        <name>dTTP</name>
        <dbReference type="ChEBI" id="CHEBI:37568"/>
    </ligand>
</feature>